<sequence>MDNVDSTEYLSIVDIMKILRKKIVFIILLTGICTSIMMIKVAFLTKPIYMASTTAVIVKGDTSVVKSSHKAQYYTENDISLYQKMVDTYVQIAQSNLVLSKSAQELGTYQAAELSKMITAAPISTSSGETQIIKLTAVSSNKNDVANIANIYCKNFINESMNILPVGEIKVLDSAETPDSPIPQNKLMNIGVGFLFGLILSVGIVLFKNYIYSLKISNEKQVNDLLNIPVLVTVE</sequence>
<dbReference type="Proteomes" id="UP000190080">
    <property type="component" value="Unassembled WGS sequence"/>
</dbReference>
<proteinExistence type="inferred from homology"/>
<dbReference type="GO" id="GO:0004713">
    <property type="term" value="F:protein tyrosine kinase activity"/>
    <property type="evidence" value="ECO:0007669"/>
    <property type="project" value="TreeGrafter"/>
</dbReference>
<feature type="domain" description="Tyrosine-protein kinase G-rich" evidence="9">
    <location>
        <begin position="165"/>
        <end position="209"/>
    </location>
</feature>
<dbReference type="RefSeq" id="WP_079423026.1">
    <property type="nucleotide sequence ID" value="NZ_MZGV01000013.1"/>
</dbReference>
<dbReference type="GO" id="GO:0005886">
    <property type="term" value="C:plasma membrane"/>
    <property type="evidence" value="ECO:0007669"/>
    <property type="project" value="UniProtKB-SubCell"/>
</dbReference>
<dbReference type="EMBL" id="MZGV01000013">
    <property type="protein sequence ID" value="OPJ62696.1"/>
    <property type="molecule type" value="Genomic_DNA"/>
</dbReference>
<comment type="caution">
    <text evidence="10">The sequence shown here is derived from an EMBL/GenBank/DDBJ whole genome shotgun (WGS) entry which is preliminary data.</text>
</comment>
<protein>
    <submittedName>
        <fullName evidence="10">Capsular polysaccharide type 8 biosynthesis protein cap8A</fullName>
    </submittedName>
</protein>
<keyword evidence="6 7" id="KW-0472">Membrane</keyword>
<evidence type="ECO:0000256" key="1">
    <source>
        <dbReference type="ARBA" id="ARBA00004651"/>
    </source>
</evidence>
<evidence type="ECO:0000313" key="11">
    <source>
        <dbReference type="Proteomes" id="UP000190080"/>
    </source>
</evidence>
<evidence type="ECO:0000256" key="6">
    <source>
        <dbReference type="ARBA" id="ARBA00023136"/>
    </source>
</evidence>
<dbReference type="Pfam" id="PF02706">
    <property type="entry name" value="Wzz"/>
    <property type="match status" value="1"/>
</dbReference>
<name>A0A1V4IRZ4_9CLOT</name>
<evidence type="ECO:0000256" key="2">
    <source>
        <dbReference type="ARBA" id="ARBA00006683"/>
    </source>
</evidence>
<evidence type="ECO:0000256" key="5">
    <source>
        <dbReference type="ARBA" id="ARBA00022989"/>
    </source>
</evidence>
<keyword evidence="3" id="KW-1003">Cell membrane</keyword>
<dbReference type="PANTHER" id="PTHR32309:SF13">
    <property type="entry name" value="FERRIC ENTEROBACTIN TRANSPORT PROTEIN FEPE"/>
    <property type="match status" value="1"/>
</dbReference>
<keyword evidence="11" id="KW-1185">Reference proteome</keyword>
<gene>
    <name evidence="10" type="primary">cap8A_1</name>
    <name evidence="10" type="ORF">CLORY_15760</name>
</gene>
<dbReference type="STRING" id="1450648.CLORY_15760"/>
<feature type="domain" description="Polysaccharide chain length determinant N-terminal" evidence="8">
    <location>
        <begin position="10"/>
        <end position="106"/>
    </location>
</feature>
<organism evidence="10 11">
    <name type="scientific">Clostridium oryzae</name>
    <dbReference type="NCBI Taxonomy" id="1450648"/>
    <lineage>
        <taxon>Bacteria</taxon>
        <taxon>Bacillati</taxon>
        <taxon>Bacillota</taxon>
        <taxon>Clostridia</taxon>
        <taxon>Eubacteriales</taxon>
        <taxon>Clostridiaceae</taxon>
        <taxon>Clostridium</taxon>
    </lineage>
</organism>
<dbReference type="InterPro" id="IPR003856">
    <property type="entry name" value="LPS_length_determ_N"/>
</dbReference>
<keyword evidence="5 7" id="KW-1133">Transmembrane helix</keyword>
<evidence type="ECO:0000259" key="8">
    <source>
        <dbReference type="Pfam" id="PF02706"/>
    </source>
</evidence>
<dbReference type="PANTHER" id="PTHR32309">
    <property type="entry name" value="TYROSINE-PROTEIN KINASE"/>
    <property type="match status" value="1"/>
</dbReference>
<feature type="transmembrane region" description="Helical" evidence="7">
    <location>
        <begin position="23"/>
        <end position="43"/>
    </location>
</feature>
<evidence type="ECO:0000256" key="3">
    <source>
        <dbReference type="ARBA" id="ARBA00022475"/>
    </source>
</evidence>
<dbReference type="InterPro" id="IPR050445">
    <property type="entry name" value="Bact_polysacc_biosynth/exp"/>
</dbReference>
<feature type="transmembrane region" description="Helical" evidence="7">
    <location>
        <begin position="187"/>
        <end position="207"/>
    </location>
</feature>
<comment type="similarity">
    <text evidence="2">Belongs to the CpsC/CapA family.</text>
</comment>
<dbReference type="Pfam" id="PF13807">
    <property type="entry name" value="GNVR"/>
    <property type="match status" value="1"/>
</dbReference>
<dbReference type="AlphaFoldDB" id="A0A1V4IRZ4"/>
<evidence type="ECO:0000256" key="7">
    <source>
        <dbReference type="SAM" id="Phobius"/>
    </source>
</evidence>
<dbReference type="InterPro" id="IPR032807">
    <property type="entry name" value="GNVR"/>
</dbReference>
<evidence type="ECO:0000259" key="9">
    <source>
        <dbReference type="Pfam" id="PF13807"/>
    </source>
</evidence>
<evidence type="ECO:0000256" key="4">
    <source>
        <dbReference type="ARBA" id="ARBA00022692"/>
    </source>
</evidence>
<reference evidence="10 11" key="1">
    <citation type="submission" date="2017-03" db="EMBL/GenBank/DDBJ databases">
        <title>Genome sequence of Clostridium oryzae DSM 28571.</title>
        <authorList>
            <person name="Poehlein A."/>
            <person name="Daniel R."/>
        </authorList>
    </citation>
    <scope>NUCLEOTIDE SEQUENCE [LARGE SCALE GENOMIC DNA]</scope>
    <source>
        <strain evidence="10 11">DSM 28571</strain>
    </source>
</reference>
<comment type="subcellular location">
    <subcellularLocation>
        <location evidence="1">Cell membrane</location>
        <topology evidence="1">Multi-pass membrane protein</topology>
    </subcellularLocation>
</comment>
<keyword evidence="4 7" id="KW-0812">Transmembrane</keyword>
<evidence type="ECO:0000313" key="10">
    <source>
        <dbReference type="EMBL" id="OPJ62696.1"/>
    </source>
</evidence>
<dbReference type="OrthoDB" id="2360475at2"/>
<accession>A0A1V4IRZ4</accession>